<evidence type="ECO:0000256" key="1">
    <source>
        <dbReference type="SAM" id="Coils"/>
    </source>
</evidence>
<dbReference type="Proteomes" id="UP000008963">
    <property type="component" value="Chromosome"/>
</dbReference>
<feature type="domain" description="M23ase beta-sheet core" evidence="4">
    <location>
        <begin position="263"/>
        <end position="358"/>
    </location>
</feature>
<keyword evidence="3" id="KW-0812">Transmembrane</keyword>
<keyword evidence="6" id="KW-1185">Reference proteome</keyword>
<evidence type="ECO:0000313" key="5">
    <source>
        <dbReference type="EMBL" id="CBW26350.1"/>
    </source>
</evidence>
<dbReference type="HOGENOM" id="CLU_029425_2_4_7"/>
<feature type="coiled-coil region" evidence="1">
    <location>
        <begin position="58"/>
        <end position="85"/>
    </location>
</feature>
<dbReference type="InterPro" id="IPR016047">
    <property type="entry name" value="M23ase_b-sheet_dom"/>
</dbReference>
<dbReference type="eggNOG" id="COG0739">
    <property type="taxonomic scope" value="Bacteria"/>
</dbReference>
<dbReference type="SUPFAM" id="SSF51261">
    <property type="entry name" value="Duplicated hybrid motif"/>
    <property type="match status" value="1"/>
</dbReference>
<dbReference type="InterPro" id="IPR050570">
    <property type="entry name" value="Cell_wall_metabolism_enzyme"/>
</dbReference>
<dbReference type="Gene3D" id="2.70.70.10">
    <property type="entry name" value="Glucose Permease (Domain IIA)"/>
    <property type="match status" value="1"/>
</dbReference>
<keyword evidence="3" id="KW-0472">Membrane</keyword>
<dbReference type="PANTHER" id="PTHR21666">
    <property type="entry name" value="PEPTIDASE-RELATED"/>
    <property type="match status" value="1"/>
</dbReference>
<name>E1X0C2_HALMS</name>
<evidence type="ECO:0000313" key="6">
    <source>
        <dbReference type="Proteomes" id="UP000008963"/>
    </source>
</evidence>
<proteinExistence type="predicted"/>
<accession>E1X0C2</accession>
<dbReference type="RefSeq" id="WP_014244133.1">
    <property type="nucleotide sequence ID" value="NC_016620.1"/>
</dbReference>
<dbReference type="PATRIC" id="fig|862908.3.peg.1422"/>
<feature type="region of interest" description="Disordered" evidence="2">
    <location>
        <begin position="114"/>
        <end position="133"/>
    </location>
</feature>
<dbReference type="GO" id="GO:0004222">
    <property type="term" value="F:metalloendopeptidase activity"/>
    <property type="evidence" value="ECO:0007669"/>
    <property type="project" value="TreeGrafter"/>
</dbReference>
<gene>
    <name evidence="5" type="ordered locus">BMS_1493</name>
</gene>
<keyword evidence="3" id="KW-1133">Transmembrane helix</keyword>
<dbReference type="STRING" id="862908.BMS_1493"/>
<reference evidence="6" key="1">
    <citation type="journal article" date="2013" name="ISME J.">
        <title>A small predatory core genome in the divergent marine Bacteriovorax marinus SJ and the terrestrial Bdellovibrio bacteriovorus.</title>
        <authorList>
            <person name="Crossman L.C."/>
            <person name="Chen H."/>
            <person name="Cerdeno-Tarraga A.M."/>
            <person name="Brooks K."/>
            <person name="Quail M.A."/>
            <person name="Pineiro S.A."/>
            <person name="Hobley L."/>
            <person name="Sockett R.E."/>
            <person name="Bentley S.D."/>
            <person name="Parkhill J."/>
            <person name="Williams H.N."/>
            <person name="Stine O.C."/>
        </authorList>
    </citation>
    <scope>NUCLEOTIDE SEQUENCE [LARGE SCALE GENOMIC DNA]</scope>
    <source>
        <strain evidence="6">ATCC BAA-682 / DSM 15412 / SJ</strain>
    </source>
</reference>
<dbReference type="EMBL" id="FQ312005">
    <property type="protein sequence ID" value="CBW26350.1"/>
    <property type="molecule type" value="Genomic_DNA"/>
</dbReference>
<dbReference type="OrthoDB" id="5289383at2"/>
<protein>
    <submittedName>
        <fullName evidence="5">Exported peptidase</fullName>
    </submittedName>
</protein>
<dbReference type="AlphaFoldDB" id="E1X0C2"/>
<keyword evidence="1" id="KW-0175">Coiled coil</keyword>
<sequence length="364" mass="42041">MDRYFTVMVVPEREKGVKSFRIPRLAFHALVFLFVLGIFVLGILSYDYWKILRQVHQNKHLTLENRQLKEQIQLFQMKINTLTEDIERIETFEKKLRVISGFEKVDLTRPAIRPNSNSEVMEDHSHEHEVKEDNSQTFFQEKGTIRDKLKDGQNSEKFVELKNLYEQKIATNFGLQTGYAFTKEWSDLTKQSFSLAENFADFDYKFNLLKDYVKDLEVNIHDLDQYLLDRESFMRSTPTLLPTKGWITSYYGPRISPTSNRLKMHEGLDIGAPIGTPILASADGRITFSGKKAGFGYFVQIDHGYGLESVYAHNSQVIAKKGQLIKRGQIIAKVGNTGHSTGPHLHYEIRVNGTPVDPFYYILD</sequence>
<dbReference type="InterPro" id="IPR011055">
    <property type="entry name" value="Dup_hybrid_motif"/>
</dbReference>
<dbReference type="PANTHER" id="PTHR21666:SF270">
    <property type="entry name" value="MUREIN HYDROLASE ACTIVATOR ENVC"/>
    <property type="match status" value="1"/>
</dbReference>
<dbReference type="CDD" id="cd12797">
    <property type="entry name" value="M23_peptidase"/>
    <property type="match status" value="1"/>
</dbReference>
<evidence type="ECO:0000256" key="2">
    <source>
        <dbReference type="SAM" id="MobiDB-lite"/>
    </source>
</evidence>
<feature type="compositionally biased region" description="Basic and acidic residues" evidence="2">
    <location>
        <begin position="121"/>
        <end position="133"/>
    </location>
</feature>
<dbReference type="Pfam" id="PF01551">
    <property type="entry name" value="Peptidase_M23"/>
    <property type="match status" value="1"/>
</dbReference>
<organism evidence="5 6">
    <name type="scientific">Halobacteriovorax marinus (strain ATCC BAA-682 / DSM 15412 / SJ)</name>
    <name type="common">Bacteriovorax marinus</name>
    <dbReference type="NCBI Taxonomy" id="862908"/>
    <lineage>
        <taxon>Bacteria</taxon>
        <taxon>Pseudomonadati</taxon>
        <taxon>Bdellovibrionota</taxon>
        <taxon>Bacteriovoracia</taxon>
        <taxon>Bacteriovoracales</taxon>
        <taxon>Halobacteriovoraceae</taxon>
        <taxon>Halobacteriovorax</taxon>
    </lineage>
</organism>
<dbReference type="KEGG" id="bmx:BMS_1493"/>
<evidence type="ECO:0000256" key="3">
    <source>
        <dbReference type="SAM" id="Phobius"/>
    </source>
</evidence>
<feature type="transmembrane region" description="Helical" evidence="3">
    <location>
        <begin position="25"/>
        <end position="49"/>
    </location>
</feature>
<dbReference type="FunFam" id="2.70.70.10:FF:000006">
    <property type="entry name" value="M23 family peptidase"/>
    <property type="match status" value="1"/>
</dbReference>
<evidence type="ECO:0000259" key="4">
    <source>
        <dbReference type="Pfam" id="PF01551"/>
    </source>
</evidence>